<dbReference type="OrthoDB" id="386949at2759"/>
<dbReference type="EMBL" id="JAGDFM010000196">
    <property type="protein sequence ID" value="KAG7382811.1"/>
    <property type="molecule type" value="Genomic_DNA"/>
</dbReference>
<comment type="caution">
    <text evidence="4">The sequence shown here is derived from an EMBL/GenBank/DDBJ whole genome shotgun (WGS) entry which is preliminary data.</text>
</comment>
<proteinExistence type="predicted"/>
<evidence type="ECO:0000313" key="4">
    <source>
        <dbReference type="EMBL" id="KAG7382811.1"/>
    </source>
</evidence>
<feature type="region of interest" description="Disordered" evidence="3">
    <location>
        <begin position="90"/>
        <end position="193"/>
    </location>
</feature>
<dbReference type="CDD" id="cd22928">
    <property type="entry name" value="HFD_POLE3_DPB4"/>
    <property type="match status" value="1"/>
</dbReference>
<organism evidence="4 5">
    <name type="scientific">Phytophthora pseudosyringae</name>
    <dbReference type="NCBI Taxonomy" id="221518"/>
    <lineage>
        <taxon>Eukaryota</taxon>
        <taxon>Sar</taxon>
        <taxon>Stramenopiles</taxon>
        <taxon>Oomycota</taxon>
        <taxon>Peronosporomycetes</taxon>
        <taxon>Peronosporales</taxon>
        <taxon>Peronosporaceae</taxon>
        <taxon>Phytophthora</taxon>
    </lineage>
</organism>
<dbReference type="AlphaFoldDB" id="A0A8T1VNS7"/>
<gene>
    <name evidence="4" type="ORF">PHYPSEUDO_004319</name>
</gene>
<dbReference type="GO" id="GO:0008622">
    <property type="term" value="C:epsilon DNA polymerase complex"/>
    <property type="evidence" value="ECO:0007669"/>
    <property type="project" value="TreeGrafter"/>
</dbReference>
<dbReference type="InterPro" id="IPR051377">
    <property type="entry name" value="DNA_Pol-Epsilon_Subunit"/>
</dbReference>
<keyword evidence="2" id="KW-0539">Nucleus</keyword>
<dbReference type="PANTHER" id="PTHR46172:SF1">
    <property type="entry name" value="DNA POLYMERASE EPSILON SUBUNIT 3"/>
    <property type="match status" value="1"/>
</dbReference>
<evidence type="ECO:0000256" key="3">
    <source>
        <dbReference type="SAM" id="MobiDB-lite"/>
    </source>
</evidence>
<keyword evidence="5" id="KW-1185">Reference proteome</keyword>
<feature type="compositionally biased region" description="Acidic residues" evidence="3">
    <location>
        <begin position="140"/>
        <end position="150"/>
    </location>
</feature>
<evidence type="ECO:0000256" key="1">
    <source>
        <dbReference type="ARBA" id="ARBA00004123"/>
    </source>
</evidence>
<protein>
    <recommendedName>
        <fullName evidence="6">Transcription factor CBF/NF-Y/archaeal histone domain-containing protein</fullName>
    </recommendedName>
</protein>
<comment type="subcellular location">
    <subcellularLocation>
        <location evidence="1">Nucleus</location>
    </subcellularLocation>
</comment>
<dbReference type="PANTHER" id="PTHR46172">
    <property type="entry name" value="DNA POLYMERASE EPSILON SUBUNIT 3"/>
    <property type="match status" value="1"/>
</dbReference>
<sequence>MEHEHAASLTARAVKKALPERAILTKDARQTLNSAASVFTLYLASIAHETSVGNKRSTITLKDVLQTLRDADFEHFIEPIEACLQETKAAASRKKNDKVAAAEEEGGETTNEVAEQLDEVAIDTNEEDADEDAGMLSVDEPSDAEEDAEEERGSADDAMQDEAKAEPEPDGQTAREWKSEEELDDSAEAMEQS</sequence>
<evidence type="ECO:0000256" key="2">
    <source>
        <dbReference type="ARBA" id="ARBA00023242"/>
    </source>
</evidence>
<dbReference type="GO" id="GO:0008623">
    <property type="term" value="C:CHRAC"/>
    <property type="evidence" value="ECO:0007669"/>
    <property type="project" value="TreeGrafter"/>
</dbReference>
<dbReference type="GO" id="GO:0006272">
    <property type="term" value="P:leading strand elongation"/>
    <property type="evidence" value="ECO:0007669"/>
    <property type="project" value="TreeGrafter"/>
</dbReference>
<feature type="compositionally biased region" description="Acidic residues" evidence="3">
    <location>
        <begin position="115"/>
        <end position="133"/>
    </location>
</feature>
<feature type="compositionally biased region" description="Basic and acidic residues" evidence="3">
    <location>
        <begin position="151"/>
        <end position="180"/>
    </location>
</feature>
<dbReference type="GO" id="GO:0006974">
    <property type="term" value="P:DNA damage response"/>
    <property type="evidence" value="ECO:0007669"/>
    <property type="project" value="TreeGrafter"/>
</dbReference>
<evidence type="ECO:0000313" key="5">
    <source>
        <dbReference type="Proteomes" id="UP000694044"/>
    </source>
</evidence>
<dbReference type="GO" id="GO:0031507">
    <property type="term" value="P:heterochromatin formation"/>
    <property type="evidence" value="ECO:0007669"/>
    <property type="project" value="TreeGrafter"/>
</dbReference>
<feature type="compositionally biased region" description="Acidic residues" evidence="3">
    <location>
        <begin position="181"/>
        <end position="193"/>
    </location>
</feature>
<evidence type="ECO:0008006" key="6">
    <source>
        <dbReference type="Google" id="ProtNLM"/>
    </source>
</evidence>
<reference evidence="4" key="1">
    <citation type="submission" date="2021-02" db="EMBL/GenBank/DDBJ databases">
        <authorList>
            <person name="Palmer J.M."/>
        </authorList>
    </citation>
    <scope>NUCLEOTIDE SEQUENCE</scope>
    <source>
        <strain evidence="4">SCRP734</strain>
    </source>
</reference>
<dbReference type="Proteomes" id="UP000694044">
    <property type="component" value="Unassembled WGS sequence"/>
</dbReference>
<accession>A0A8T1VNS7</accession>
<dbReference type="GO" id="GO:0031490">
    <property type="term" value="F:chromatin DNA binding"/>
    <property type="evidence" value="ECO:0007669"/>
    <property type="project" value="TreeGrafter"/>
</dbReference>
<name>A0A8T1VNS7_9STRA</name>